<evidence type="ECO:0000259" key="2">
    <source>
        <dbReference type="Pfam" id="PF25115"/>
    </source>
</evidence>
<evidence type="ECO:0000259" key="3">
    <source>
        <dbReference type="Pfam" id="PF25116"/>
    </source>
</evidence>
<feature type="domain" description="Agd3 deacetylase" evidence="2">
    <location>
        <begin position="258"/>
        <end position="620"/>
    </location>
</feature>
<dbReference type="InterPro" id="IPR056827">
    <property type="entry name" value="CBM87_Agd3"/>
</dbReference>
<feature type="signal peptide" evidence="1">
    <location>
        <begin position="1"/>
        <end position="27"/>
    </location>
</feature>
<feature type="chain" id="PRO_5034317173" description="Extracellular serine-rich protein" evidence="1">
    <location>
        <begin position="28"/>
        <end position="693"/>
    </location>
</feature>
<dbReference type="Pfam" id="PF25115">
    <property type="entry name" value="Agd3_CE"/>
    <property type="match status" value="1"/>
</dbReference>
<dbReference type="InterPro" id="IPR050788">
    <property type="entry name" value="Yeast_SRP1/TIP1_CWP"/>
</dbReference>
<dbReference type="Proteomes" id="UP000664132">
    <property type="component" value="Unassembled WGS sequence"/>
</dbReference>
<keyword evidence="1" id="KW-0732">Signal</keyword>
<evidence type="ECO:0008006" key="7">
    <source>
        <dbReference type="Google" id="ProtNLM"/>
    </source>
</evidence>
<dbReference type="InterPro" id="IPR056825">
    <property type="entry name" value="Agd3_C"/>
</dbReference>
<dbReference type="PANTHER" id="PTHR31002:SF34">
    <property type="entry name" value="CELL WALL PROTEIN CWP1-RELATED"/>
    <property type="match status" value="1"/>
</dbReference>
<name>A0A8H7WEP3_9HELO</name>
<proteinExistence type="predicted"/>
<comment type="caution">
    <text evidence="5">The sequence shown here is derived from an EMBL/GenBank/DDBJ whole genome shotgun (WGS) entry which is preliminary data.</text>
</comment>
<organism evidence="5 6">
    <name type="scientific">Cadophora malorum</name>
    <dbReference type="NCBI Taxonomy" id="108018"/>
    <lineage>
        <taxon>Eukaryota</taxon>
        <taxon>Fungi</taxon>
        <taxon>Dikarya</taxon>
        <taxon>Ascomycota</taxon>
        <taxon>Pezizomycotina</taxon>
        <taxon>Leotiomycetes</taxon>
        <taxon>Helotiales</taxon>
        <taxon>Ploettnerulaceae</taxon>
        <taxon>Cadophora</taxon>
    </lineage>
</organism>
<dbReference type="EMBL" id="JAFJYH010000033">
    <property type="protein sequence ID" value="KAG4423523.1"/>
    <property type="molecule type" value="Genomic_DNA"/>
</dbReference>
<gene>
    <name evidence="5" type="ORF">IFR04_003346</name>
</gene>
<dbReference type="PANTHER" id="PTHR31002">
    <property type="entry name" value="SERIPAUPERIN"/>
    <property type="match status" value="1"/>
</dbReference>
<protein>
    <recommendedName>
        <fullName evidence="7">Extracellular serine-rich protein</fullName>
    </recommendedName>
</protein>
<keyword evidence="6" id="KW-1185">Reference proteome</keyword>
<accession>A0A8H7WEP3</accession>
<evidence type="ECO:0000313" key="5">
    <source>
        <dbReference type="EMBL" id="KAG4423523.1"/>
    </source>
</evidence>
<reference evidence="5" key="1">
    <citation type="submission" date="2021-02" db="EMBL/GenBank/DDBJ databases">
        <title>Genome sequence Cadophora malorum strain M34.</title>
        <authorList>
            <person name="Stefanovic E."/>
            <person name="Vu D."/>
            <person name="Scully C."/>
            <person name="Dijksterhuis J."/>
            <person name="Roader J."/>
            <person name="Houbraken J."/>
        </authorList>
    </citation>
    <scope>NUCLEOTIDE SEQUENCE</scope>
    <source>
        <strain evidence="5">M34</strain>
    </source>
</reference>
<dbReference type="Pfam" id="PF25116">
    <property type="entry name" value="CBM87_Agd3"/>
    <property type="match status" value="1"/>
</dbReference>
<feature type="domain" description="Agd3 CBM87" evidence="3">
    <location>
        <begin position="30"/>
        <end position="243"/>
    </location>
</feature>
<feature type="domain" description="Agd3 C-terminal" evidence="4">
    <location>
        <begin position="624"/>
        <end position="691"/>
    </location>
</feature>
<sequence>MQLTSWDFRPVLIACTLLASVFAPASAKTVSSTILVFARNSAEATSGISGLKAYGIPYQLILVPQNGITLPTLSSSTVGNYGGIIILSEVSYEYSTGWASGITAAQWQTIYNYQVSFGVRIARLDVYPGSDFGVTTTIDEQGCCDSGVEQLVSFTDTSDFPTANLKVGAGMTTKSQWHYPATITNSTLAKQIAQFAAGGSFNSPTTAAVINNFGNRQQMVWFTSWGTDWSVTSNFLQHAHIHWITRGLFLGQRRILFGAQVDDVHLTTEIYQSTSIFRIRTSDLDAHATWQANLNTRLPAGSSFAIELAHNGNGNIEAAVAADTAGICIPDSSINLLDYPPSTPLEFVKPIGTGTNLWPSTPLTYGWSLACTKLDPIGNWFQVATNRDQFFHLSHTFTHEALNNATDSDARQEIRFNQVWLAQVGISAGKFSPQGLVPPAITGLHNGDVIREWMANGITRVVGDNTRPPLLNTENEHWPLITTLAANGWDGLTIIPRWSTPIYYNCYSAACTLAEWINTSGGSGDFNSLLDYSRSTYVHHLLGLRHDPMMFHQANLRQGDTGSFTVGPVTGQLSLYQIFVEVVLQEMMRLTTWPIITKKHDDIGQAFLDRMAVDECAPKLTYIYSGDNTHIDGVTVGATGNTCSKPIPVQFPGPATTNASGVLNEQLGTDPLTKWTTLSGSAVTFTLSTPIAV</sequence>
<evidence type="ECO:0000259" key="4">
    <source>
        <dbReference type="Pfam" id="PF25117"/>
    </source>
</evidence>
<dbReference type="OrthoDB" id="2113314at2759"/>
<evidence type="ECO:0000313" key="6">
    <source>
        <dbReference type="Proteomes" id="UP000664132"/>
    </source>
</evidence>
<dbReference type="Pfam" id="PF25117">
    <property type="entry name" value="Agd3_C"/>
    <property type="match status" value="1"/>
</dbReference>
<dbReference type="AlphaFoldDB" id="A0A8H7WEP3"/>
<evidence type="ECO:0000256" key="1">
    <source>
        <dbReference type="SAM" id="SignalP"/>
    </source>
</evidence>
<dbReference type="InterPro" id="IPR056826">
    <property type="entry name" value="Agd3_CE"/>
</dbReference>